<feature type="binding site" evidence="2">
    <location>
        <begin position="90"/>
        <end position="92"/>
    </location>
    <ligand>
        <name>biotin</name>
        <dbReference type="ChEBI" id="CHEBI:57586"/>
    </ligand>
</feature>
<comment type="similarity">
    <text evidence="2">Belongs to the biotin--protein ligase family.</text>
</comment>
<dbReference type="Gene3D" id="3.30.930.10">
    <property type="entry name" value="Bira Bifunctional Protein, Domain 2"/>
    <property type="match status" value="1"/>
</dbReference>
<dbReference type="RefSeq" id="WP_204663885.1">
    <property type="nucleotide sequence ID" value="NZ_JAFBDT010000009.1"/>
</dbReference>
<feature type="binding site" evidence="2">
    <location>
        <begin position="118"/>
        <end position="120"/>
    </location>
    <ligand>
        <name>biotin</name>
        <dbReference type="ChEBI" id="CHEBI:57586"/>
    </ligand>
</feature>
<evidence type="ECO:0000313" key="4">
    <source>
        <dbReference type="EMBL" id="MBM7561922.1"/>
    </source>
</evidence>
<evidence type="ECO:0000313" key="5">
    <source>
        <dbReference type="Proteomes" id="UP000767854"/>
    </source>
</evidence>
<dbReference type="Pfam" id="PF03099">
    <property type="entry name" value="BPL_LplA_LipB"/>
    <property type="match status" value="1"/>
</dbReference>
<dbReference type="InterPro" id="IPR036388">
    <property type="entry name" value="WH-like_DNA-bd_sf"/>
</dbReference>
<keyword evidence="2" id="KW-0238">DNA-binding</keyword>
<dbReference type="HAMAP" id="MF_00978">
    <property type="entry name" value="Bifunct_BirA"/>
    <property type="match status" value="1"/>
</dbReference>
<keyword evidence="5" id="KW-1185">Reference proteome</keyword>
<comment type="function">
    <text evidence="2">Acts both as a biotin--[acetyl-CoA-carboxylase] ligase and a repressor.</text>
</comment>
<evidence type="ECO:0000256" key="1">
    <source>
        <dbReference type="ARBA" id="ARBA00022598"/>
    </source>
</evidence>
<evidence type="ECO:0000256" key="2">
    <source>
        <dbReference type="HAMAP-Rule" id="MF_00978"/>
    </source>
</evidence>
<dbReference type="GO" id="GO:0004077">
    <property type="term" value="F:biotin--[biotin carboxyl-carrier protein] ligase activity"/>
    <property type="evidence" value="ECO:0007669"/>
    <property type="project" value="UniProtKB-EC"/>
</dbReference>
<dbReference type="InterPro" id="IPR030855">
    <property type="entry name" value="Bifunct_BirA"/>
</dbReference>
<dbReference type="InterPro" id="IPR045864">
    <property type="entry name" value="aa-tRNA-synth_II/BPL/LPL"/>
</dbReference>
<dbReference type="NCBIfam" id="TIGR00121">
    <property type="entry name" value="birA_ligase"/>
    <property type="match status" value="1"/>
</dbReference>
<feature type="binding site" evidence="2">
    <location>
        <position position="185"/>
    </location>
    <ligand>
        <name>biotin</name>
        <dbReference type="ChEBI" id="CHEBI:57586"/>
    </ligand>
</feature>
<dbReference type="InterPro" id="IPR013196">
    <property type="entry name" value="HTH_11"/>
</dbReference>
<dbReference type="InterPro" id="IPR011991">
    <property type="entry name" value="ArsR-like_HTH"/>
</dbReference>
<keyword evidence="2" id="KW-0678">Repressor</keyword>
<dbReference type="Gene3D" id="2.30.30.100">
    <property type="match status" value="1"/>
</dbReference>
<name>A0ABS2MR93_9FIRM</name>
<feature type="DNA-binding region" description="H-T-H motif" evidence="2">
    <location>
        <begin position="19"/>
        <end position="38"/>
    </location>
</feature>
<dbReference type="PANTHER" id="PTHR12835">
    <property type="entry name" value="BIOTIN PROTEIN LIGASE"/>
    <property type="match status" value="1"/>
</dbReference>
<feature type="binding site" evidence="2">
    <location>
        <position position="114"/>
    </location>
    <ligand>
        <name>biotin</name>
        <dbReference type="ChEBI" id="CHEBI:57586"/>
    </ligand>
</feature>
<protein>
    <recommendedName>
        <fullName evidence="2">Bifunctional ligase/repressor BirA</fullName>
    </recommendedName>
    <alternativeName>
        <fullName evidence="2">Biotin--[acetyl-CoA-carboxylase] ligase</fullName>
        <ecNumber evidence="2">6.3.4.15</ecNumber>
    </alternativeName>
    <alternativeName>
        <fullName evidence="2">Biotin--protein ligase</fullName>
    </alternativeName>
    <alternativeName>
        <fullName evidence="2">Biotin-[acetyl-CoA carboxylase] synthetase</fullName>
    </alternativeName>
</protein>
<reference evidence="4 5" key="1">
    <citation type="submission" date="2021-01" db="EMBL/GenBank/DDBJ databases">
        <title>Genomic Encyclopedia of Type Strains, Phase IV (KMG-IV): sequencing the most valuable type-strain genomes for metagenomic binning, comparative biology and taxonomic classification.</title>
        <authorList>
            <person name="Goeker M."/>
        </authorList>
    </citation>
    <scope>NUCLEOTIDE SEQUENCE [LARGE SCALE GENOMIC DNA]</scope>
    <source>
        <strain evidence="4 5">DSM 24436</strain>
    </source>
</reference>
<keyword evidence="1 2" id="KW-0436">Ligase</keyword>
<organism evidence="4 5">
    <name type="scientific">Fusibacter tunisiensis</name>
    <dbReference type="NCBI Taxonomy" id="1008308"/>
    <lineage>
        <taxon>Bacteria</taxon>
        <taxon>Bacillati</taxon>
        <taxon>Bacillota</taxon>
        <taxon>Clostridia</taxon>
        <taxon>Eubacteriales</taxon>
        <taxon>Eubacteriales Family XII. Incertae Sedis</taxon>
        <taxon>Fusibacter</taxon>
    </lineage>
</organism>
<dbReference type="SUPFAM" id="SSF55681">
    <property type="entry name" value="Class II aaRS and biotin synthetases"/>
    <property type="match status" value="1"/>
</dbReference>
<proteinExistence type="inferred from homology"/>
<feature type="domain" description="BPL/LPL catalytic" evidence="3">
    <location>
        <begin position="74"/>
        <end position="257"/>
    </location>
</feature>
<dbReference type="CDD" id="cd16442">
    <property type="entry name" value="BPL"/>
    <property type="match status" value="1"/>
</dbReference>
<dbReference type="Pfam" id="PF08279">
    <property type="entry name" value="HTH_11"/>
    <property type="match status" value="1"/>
</dbReference>
<comment type="caution">
    <text evidence="4">The sequence shown here is derived from an EMBL/GenBank/DDBJ whole genome shotgun (WGS) entry which is preliminary data.</text>
</comment>
<dbReference type="Gene3D" id="1.10.10.10">
    <property type="entry name" value="Winged helix-like DNA-binding domain superfamily/Winged helix DNA-binding domain"/>
    <property type="match status" value="1"/>
</dbReference>
<gene>
    <name evidence="2" type="primary">birA</name>
    <name evidence="4" type="ORF">JOC49_001463</name>
</gene>
<dbReference type="InterPro" id="IPR004408">
    <property type="entry name" value="Biotin_CoA_COase_ligase"/>
</dbReference>
<keyword evidence="2" id="KW-0547">Nucleotide-binding</keyword>
<comment type="catalytic activity">
    <reaction evidence="2">
        <text>biotin + L-lysyl-[protein] + ATP = N(6)-biotinyl-L-lysyl-[protein] + AMP + diphosphate + H(+)</text>
        <dbReference type="Rhea" id="RHEA:11756"/>
        <dbReference type="Rhea" id="RHEA-COMP:9752"/>
        <dbReference type="Rhea" id="RHEA-COMP:10505"/>
        <dbReference type="ChEBI" id="CHEBI:15378"/>
        <dbReference type="ChEBI" id="CHEBI:29969"/>
        <dbReference type="ChEBI" id="CHEBI:30616"/>
        <dbReference type="ChEBI" id="CHEBI:33019"/>
        <dbReference type="ChEBI" id="CHEBI:57586"/>
        <dbReference type="ChEBI" id="CHEBI:83144"/>
        <dbReference type="ChEBI" id="CHEBI:456215"/>
        <dbReference type="EC" id="6.3.4.15"/>
    </reaction>
</comment>
<dbReference type="PANTHER" id="PTHR12835:SF5">
    <property type="entry name" value="BIOTIN--PROTEIN LIGASE"/>
    <property type="match status" value="1"/>
</dbReference>
<sequence>MKHKVLALIEESGMHYISGQEISQKLGISRSAVWKHVQSLRKEGFVIDSVSSKGYHLSRGSTELNQTTLDTVIARSNFLNKAFFHESVDSTNQYAKSKAMDFPGASFIVVADTQSKGRGRRGRNWESLKNTGLWMSLLAKPDINPEEAPKLTLIAAAAMAKAIDEVADCNVGIKWPNDLILNGKKIGGILTELSAEPGYINYVVIGIGINTKKREFDSELRDKATSLENELLDYKMDHLRILKVFVKHFEMYYNQFVKFSDIEAVLTINREKSVTLNRTVCVETGGETSIYNAIRLDEEGRLVVLDQAGTEKTIFFGEVSVRGINGYI</sequence>
<dbReference type="Proteomes" id="UP000767854">
    <property type="component" value="Unassembled WGS sequence"/>
</dbReference>
<dbReference type="PROSITE" id="PS51733">
    <property type="entry name" value="BPL_LPL_CATALYTIC"/>
    <property type="match status" value="1"/>
</dbReference>
<keyword evidence="2" id="KW-0067">ATP-binding</keyword>
<dbReference type="InterPro" id="IPR004143">
    <property type="entry name" value="BPL_LPL_catalytic"/>
</dbReference>
<dbReference type="EC" id="6.3.4.15" evidence="2"/>
<dbReference type="CDD" id="cd00090">
    <property type="entry name" value="HTH_ARSR"/>
    <property type="match status" value="1"/>
</dbReference>
<dbReference type="SUPFAM" id="SSF46785">
    <property type="entry name" value="Winged helix' DNA-binding domain"/>
    <property type="match status" value="1"/>
</dbReference>
<keyword evidence="2" id="KW-0804">Transcription</keyword>
<keyword evidence="2" id="KW-0092">Biotin</keyword>
<dbReference type="InterPro" id="IPR036390">
    <property type="entry name" value="WH_DNA-bd_sf"/>
</dbReference>
<keyword evidence="2" id="KW-0805">Transcription regulation</keyword>
<accession>A0ABS2MR93</accession>
<dbReference type="EMBL" id="JAFBDT010000009">
    <property type="protein sequence ID" value="MBM7561922.1"/>
    <property type="molecule type" value="Genomic_DNA"/>
</dbReference>
<evidence type="ECO:0000259" key="3">
    <source>
        <dbReference type="PROSITE" id="PS51733"/>
    </source>
</evidence>